<proteinExistence type="predicted"/>
<evidence type="ECO:0000313" key="2">
    <source>
        <dbReference type="Proteomes" id="UP000093080"/>
    </source>
</evidence>
<gene>
    <name evidence="1" type="ORF">DBT_1644</name>
</gene>
<dbReference type="STRING" id="1156395.DBT_1644"/>
<name>A0A1B9F4H3_9BACT</name>
<dbReference type="Proteomes" id="UP000093080">
    <property type="component" value="Unassembled WGS sequence"/>
</dbReference>
<dbReference type="AlphaFoldDB" id="A0A1B9F4H3"/>
<dbReference type="EMBL" id="MAGO01000008">
    <property type="protein sequence ID" value="OCC14849.1"/>
    <property type="molecule type" value="Genomic_DNA"/>
</dbReference>
<protein>
    <submittedName>
        <fullName evidence="1">Uncharacterized protein</fullName>
    </submittedName>
</protein>
<dbReference type="RefSeq" id="WP_067618811.1">
    <property type="nucleotide sequence ID" value="NZ_MAGO01000008.1"/>
</dbReference>
<evidence type="ECO:0000313" key="1">
    <source>
        <dbReference type="EMBL" id="OCC14849.1"/>
    </source>
</evidence>
<comment type="caution">
    <text evidence="1">The sequence shown here is derived from an EMBL/GenBank/DDBJ whole genome shotgun (WGS) entry which is preliminary data.</text>
</comment>
<reference evidence="1 2" key="1">
    <citation type="submission" date="2016-06" db="EMBL/GenBank/DDBJ databases">
        <title>Respiratory ammonification of nitrate coupled to the oxidation of elemental sulfur in deep-sea autotrophic thermophilic bacteria.</title>
        <authorList>
            <person name="Slobodkina G.B."/>
            <person name="Mardanov A.V."/>
            <person name="Ravin N.V."/>
            <person name="Frolova A.A."/>
            <person name="Viryasiv M.B."/>
            <person name="Chernyh N.A."/>
            <person name="Bonch-Osmolovskaya E.A."/>
            <person name="Slobodkin A.I."/>
        </authorList>
    </citation>
    <scope>NUCLEOTIDE SEQUENCE [LARGE SCALE GENOMIC DNA]</scope>
    <source>
        <strain evidence="1 2">S69</strain>
    </source>
</reference>
<keyword evidence="2" id="KW-1185">Reference proteome</keyword>
<dbReference type="OrthoDB" id="5459426at2"/>
<sequence length="107" mass="12708">MRQYLIDDLKKEEVDKIKRILKDRLEQGGTENIFWLNLPEDLLSSTQFEHKACQPFSFAIEVGDSWVKFEELVRSRTNLHCGCISYATWNQRLFMFRFIDSLLSELS</sequence>
<organism evidence="1 2">
    <name type="scientific">Dissulfuribacter thermophilus</name>
    <dbReference type="NCBI Taxonomy" id="1156395"/>
    <lineage>
        <taxon>Bacteria</taxon>
        <taxon>Pseudomonadati</taxon>
        <taxon>Thermodesulfobacteriota</taxon>
        <taxon>Dissulfuribacteria</taxon>
        <taxon>Dissulfuribacterales</taxon>
        <taxon>Dissulfuribacteraceae</taxon>
        <taxon>Dissulfuribacter</taxon>
    </lineage>
</organism>
<accession>A0A1B9F4H3</accession>